<dbReference type="InterPro" id="IPR011545">
    <property type="entry name" value="DEAD/DEAH_box_helicase_dom"/>
</dbReference>
<dbReference type="InterPro" id="IPR012677">
    <property type="entry name" value="Nucleotide-bd_a/b_plait_sf"/>
</dbReference>
<dbReference type="CDD" id="cd00268">
    <property type="entry name" value="DEADc"/>
    <property type="match status" value="1"/>
</dbReference>
<evidence type="ECO:0000256" key="9">
    <source>
        <dbReference type="ARBA" id="ARBA00074363"/>
    </source>
</evidence>
<feature type="domain" description="DEAD-box RNA helicase Q" evidence="15">
    <location>
        <begin position="17"/>
        <end position="45"/>
    </location>
</feature>
<dbReference type="PROSITE" id="PS00039">
    <property type="entry name" value="DEAD_ATP_HELICASE"/>
    <property type="match status" value="1"/>
</dbReference>
<keyword evidence="4 11" id="KW-0378">Hydrolase</keyword>
<dbReference type="GO" id="GO:0016787">
    <property type="term" value="F:hydrolase activity"/>
    <property type="evidence" value="ECO:0007669"/>
    <property type="project" value="UniProtKB-KW"/>
</dbReference>
<dbReference type="Pfam" id="PF03880">
    <property type="entry name" value="DbpA"/>
    <property type="match status" value="1"/>
</dbReference>
<dbReference type="SUPFAM" id="SSF54928">
    <property type="entry name" value="RNA-binding domain, RBD"/>
    <property type="match status" value="1"/>
</dbReference>
<dbReference type="CDD" id="cd18787">
    <property type="entry name" value="SF2_C_DEAD"/>
    <property type="match status" value="1"/>
</dbReference>
<evidence type="ECO:0000256" key="5">
    <source>
        <dbReference type="ARBA" id="ARBA00022806"/>
    </source>
</evidence>
<keyword evidence="6 11" id="KW-0067">ATP-binding</keyword>
<dbReference type="PANTHER" id="PTHR47959:SF13">
    <property type="entry name" value="ATP-DEPENDENT RNA HELICASE RHLE"/>
    <property type="match status" value="1"/>
</dbReference>
<dbReference type="InterPro" id="IPR014001">
    <property type="entry name" value="Helicase_ATP-bd"/>
</dbReference>
<evidence type="ECO:0000313" key="16">
    <source>
        <dbReference type="EMBL" id="SJZ32128.1"/>
    </source>
</evidence>
<dbReference type="GO" id="GO:0042255">
    <property type="term" value="P:ribosome assembly"/>
    <property type="evidence" value="ECO:0007669"/>
    <property type="project" value="UniProtKB-ARBA"/>
</dbReference>
<comment type="similarity">
    <text evidence="7 11">Belongs to the DEAD box helicase family.</text>
</comment>
<dbReference type="FunFam" id="3.40.50.300:FF:000108">
    <property type="entry name" value="ATP-dependent RNA helicase RhlE"/>
    <property type="match status" value="1"/>
</dbReference>
<dbReference type="Pfam" id="PF00271">
    <property type="entry name" value="Helicase_C"/>
    <property type="match status" value="1"/>
</dbReference>
<evidence type="ECO:0000259" key="13">
    <source>
        <dbReference type="PROSITE" id="PS51192"/>
    </source>
</evidence>
<dbReference type="EC" id="3.6.4.13" evidence="1"/>
<evidence type="ECO:0000256" key="7">
    <source>
        <dbReference type="ARBA" id="ARBA00038437"/>
    </source>
</evidence>
<evidence type="ECO:0000256" key="12">
    <source>
        <dbReference type="SAM" id="MobiDB-lite"/>
    </source>
</evidence>
<feature type="compositionally biased region" description="Basic and acidic residues" evidence="12">
    <location>
        <begin position="558"/>
        <end position="583"/>
    </location>
</feature>
<evidence type="ECO:0000256" key="8">
    <source>
        <dbReference type="ARBA" id="ARBA00047984"/>
    </source>
</evidence>
<dbReference type="EMBL" id="FUWL01000003">
    <property type="protein sequence ID" value="SJZ32128.1"/>
    <property type="molecule type" value="Genomic_DNA"/>
</dbReference>
<dbReference type="SUPFAM" id="SSF52540">
    <property type="entry name" value="P-loop containing nucleoside triphosphate hydrolases"/>
    <property type="match status" value="1"/>
</dbReference>
<feature type="short sequence motif" description="Q motif" evidence="10">
    <location>
        <begin position="17"/>
        <end position="45"/>
    </location>
</feature>
<dbReference type="PROSITE" id="PS51194">
    <property type="entry name" value="HELICASE_CTER"/>
    <property type="match status" value="1"/>
</dbReference>
<comment type="catalytic activity">
    <reaction evidence="8">
        <text>ATP + H2O = ADP + phosphate + H(+)</text>
        <dbReference type="Rhea" id="RHEA:13065"/>
        <dbReference type="ChEBI" id="CHEBI:15377"/>
        <dbReference type="ChEBI" id="CHEBI:15378"/>
        <dbReference type="ChEBI" id="CHEBI:30616"/>
        <dbReference type="ChEBI" id="CHEBI:43474"/>
        <dbReference type="ChEBI" id="CHEBI:456216"/>
        <dbReference type="EC" id="3.6.4.13"/>
    </reaction>
</comment>
<evidence type="ECO:0000256" key="3">
    <source>
        <dbReference type="ARBA" id="ARBA00022741"/>
    </source>
</evidence>
<dbReference type="SMART" id="SM00490">
    <property type="entry name" value="HELICc"/>
    <property type="match status" value="1"/>
</dbReference>
<dbReference type="Proteomes" id="UP000189956">
    <property type="component" value="Unassembled WGS sequence"/>
</dbReference>
<dbReference type="PROSITE" id="PS51195">
    <property type="entry name" value="Q_MOTIF"/>
    <property type="match status" value="1"/>
</dbReference>
<evidence type="ECO:0000256" key="4">
    <source>
        <dbReference type="ARBA" id="ARBA00022801"/>
    </source>
</evidence>
<protein>
    <recommendedName>
        <fullName evidence="9">DEAD-box ATP-dependent RNA helicase RhpA</fullName>
        <ecNumber evidence="1">3.6.4.13</ecNumber>
    </recommendedName>
</protein>
<dbReference type="GO" id="GO:0009266">
    <property type="term" value="P:response to temperature stimulus"/>
    <property type="evidence" value="ECO:0007669"/>
    <property type="project" value="UniProtKB-ARBA"/>
</dbReference>
<feature type="domain" description="Helicase C-terminal" evidence="14">
    <location>
        <begin position="250"/>
        <end position="400"/>
    </location>
</feature>
<dbReference type="InterPro" id="IPR014014">
    <property type="entry name" value="RNA_helicase_DEAD_Q_motif"/>
</dbReference>
<sequence>MVAPFFSYTTKDFTHLKTFEALGISAPLCEAIKEMGFESPMPVQEAVIPHLLGGGIDIIALAQTGTGKTAAFGLPILQNIDTSKRYPQALILSPTRELCVQIAKDLANYSKYLDDLNVVAVYGGASIELQMKQISKGVQIVVATPGRLLDLVRRGALDLSKISDVVLDEADEMLNMGFSESIDEILKEIPQERHMLLFSATMPEEIARITRQYMHDPKEIVVGERNVTNKNIRHLYYMVSAKDRYLALKRIADYYPSIYGIIFCRTRRDTQEIADKLIQDGYNADALHGDLSQQQRDYVMQKFRVRNLQLLVATDVAARGLDVDNLTHVIQFGLPDDPESYTHRSGRTARAGKSGISISICHSREKGRLRDIAKLTGVEFERAHIPSGKEICEKQLYNFIDGLENTIPDDERIAPYINGVMNRLSWLDNEQLIRRVVYMELERLIKYYEDAEEIQEVSEKKERAVEREHKTREERRRGVAQKGFERLTINFGKRDKVYPNTLIDIINRCLGSFVEIGKIDIYESRAYFEVKKEDAFTVIDEMNSYDLGGRRIKVEIAKPEADRKESRGEYNRGKRDGKRKENRQFTSGFRREGKRKR</sequence>
<dbReference type="InterPro" id="IPR050079">
    <property type="entry name" value="DEAD_box_RNA_helicase"/>
</dbReference>
<dbReference type="Gene3D" id="3.30.70.330">
    <property type="match status" value="1"/>
</dbReference>
<keyword evidence="5 11" id="KW-0347">Helicase</keyword>
<dbReference type="InterPro" id="IPR005580">
    <property type="entry name" value="DbpA/CsdA_RNA-bd_dom"/>
</dbReference>
<evidence type="ECO:0000256" key="1">
    <source>
        <dbReference type="ARBA" id="ARBA00012552"/>
    </source>
</evidence>
<evidence type="ECO:0000256" key="2">
    <source>
        <dbReference type="ARBA" id="ARBA00022490"/>
    </source>
</evidence>
<reference evidence="16 17" key="1">
    <citation type="submission" date="2017-02" db="EMBL/GenBank/DDBJ databases">
        <authorList>
            <person name="Peterson S.W."/>
        </authorList>
    </citation>
    <scope>NUCLEOTIDE SEQUENCE [LARGE SCALE GENOMIC DNA]</scope>
    <source>
        <strain evidence="16 17">ATCC 700135</strain>
    </source>
</reference>
<gene>
    <name evidence="16" type="ORF">SAMN02745205_00247</name>
</gene>
<dbReference type="InterPro" id="IPR001650">
    <property type="entry name" value="Helicase_C-like"/>
</dbReference>
<dbReference type="InterPro" id="IPR027417">
    <property type="entry name" value="P-loop_NTPase"/>
</dbReference>
<evidence type="ECO:0000256" key="6">
    <source>
        <dbReference type="ARBA" id="ARBA00022840"/>
    </source>
</evidence>
<dbReference type="GO" id="GO:0005524">
    <property type="term" value="F:ATP binding"/>
    <property type="evidence" value="ECO:0007669"/>
    <property type="project" value="UniProtKB-KW"/>
</dbReference>
<organism evidence="16 17">
    <name type="scientific">Porphyromonas cangingivalis</name>
    <dbReference type="NCBI Taxonomy" id="36874"/>
    <lineage>
        <taxon>Bacteria</taxon>
        <taxon>Pseudomonadati</taxon>
        <taxon>Bacteroidota</taxon>
        <taxon>Bacteroidia</taxon>
        <taxon>Bacteroidales</taxon>
        <taxon>Porphyromonadaceae</taxon>
        <taxon>Porphyromonas</taxon>
    </lineage>
</organism>
<dbReference type="GO" id="GO:0005829">
    <property type="term" value="C:cytosol"/>
    <property type="evidence" value="ECO:0007669"/>
    <property type="project" value="TreeGrafter"/>
</dbReference>
<evidence type="ECO:0000313" key="17">
    <source>
        <dbReference type="Proteomes" id="UP000189956"/>
    </source>
</evidence>
<evidence type="ECO:0000256" key="10">
    <source>
        <dbReference type="PROSITE-ProRule" id="PRU00552"/>
    </source>
</evidence>
<feature type="region of interest" description="Disordered" evidence="12">
    <location>
        <begin position="558"/>
        <end position="597"/>
    </location>
</feature>
<dbReference type="CDD" id="cd12252">
    <property type="entry name" value="RRM_DbpA"/>
    <property type="match status" value="1"/>
</dbReference>
<dbReference type="InterPro" id="IPR044742">
    <property type="entry name" value="DEAD/DEAH_RhlB"/>
</dbReference>
<feature type="domain" description="Helicase ATP-binding" evidence="13">
    <location>
        <begin position="49"/>
        <end position="220"/>
    </location>
</feature>
<dbReference type="GO" id="GO:0003676">
    <property type="term" value="F:nucleic acid binding"/>
    <property type="evidence" value="ECO:0007669"/>
    <property type="project" value="InterPro"/>
</dbReference>
<evidence type="ECO:0000256" key="11">
    <source>
        <dbReference type="RuleBase" id="RU000492"/>
    </source>
</evidence>
<dbReference type="GO" id="GO:0003724">
    <property type="term" value="F:RNA helicase activity"/>
    <property type="evidence" value="ECO:0007669"/>
    <property type="project" value="UniProtKB-EC"/>
</dbReference>
<accession>A0A1T4JPM6</accession>
<dbReference type="InterPro" id="IPR035979">
    <property type="entry name" value="RBD_domain_sf"/>
</dbReference>
<name>A0A1T4JPM6_PORCN</name>
<dbReference type="SMART" id="SM00487">
    <property type="entry name" value="DEXDc"/>
    <property type="match status" value="1"/>
</dbReference>
<dbReference type="PROSITE" id="PS51192">
    <property type="entry name" value="HELICASE_ATP_BIND_1"/>
    <property type="match status" value="1"/>
</dbReference>
<keyword evidence="3 11" id="KW-0547">Nucleotide-binding</keyword>
<evidence type="ECO:0000259" key="15">
    <source>
        <dbReference type="PROSITE" id="PS51195"/>
    </source>
</evidence>
<dbReference type="PANTHER" id="PTHR47959">
    <property type="entry name" value="ATP-DEPENDENT RNA HELICASE RHLE-RELATED"/>
    <property type="match status" value="1"/>
</dbReference>
<evidence type="ECO:0000259" key="14">
    <source>
        <dbReference type="PROSITE" id="PS51194"/>
    </source>
</evidence>
<dbReference type="Pfam" id="PF00270">
    <property type="entry name" value="DEAD"/>
    <property type="match status" value="1"/>
</dbReference>
<keyword evidence="2" id="KW-0963">Cytoplasm</keyword>
<dbReference type="InterPro" id="IPR000629">
    <property type="entry name" value="RNA-helicase_DEAD-box_CS"/>
</dbReference>
<dbReference type="Gene3D" id="3.40.50.300">
    <property type="entry name" value="P-loop containing nucleotide triphosphate hydrolases"/>
    <property type="match status" value="2"/>
</dbReference>
<proteinExistence type="inferred from homology"/>
<dbReference type="AlphaFoldDB" id="A0A1T4JPM6"/>